<keyword evidence="2" id="KW-1185">Reference proteome</keyword>
<accession>A0A2N3V372</accession>
<reference evidence="1 2" key="1">
    <citation type="submission" date="2017-12" db="EMBL/GenBank/DDBJ databases">
        <title>Genomic Encyclopedia of Type Strains, Phase III (KMG-III): the genomes of soil and plant-associated and newly described type strains.</title>
        <authorList>
            <person name="Whitman W."/>
        </authorList>
    </citation>
    <scope>NUCLEOTIDE SEQUENCE [LARGE SCALE GENOMIC DNA]</scope>
    <source>
        <strain evidence="1 2">LP43</strain>
    </source>
</reference>
<dbReference type="SUPFAM" id="SSF53649">
    <property type="entry name" value="Alkaline phosphatase-like"/>
    <property type="match status" value="1"/>
</dbReference>
<sequence length="404" mass="44884">MRAMATNSRREFIKMSALASGMLLVPNFLHGLDRSGLPLLASSNGKRLVVVQLSGGNDGLNTVVPYQNDLYYKARPTLAIPSREVLTLEKGLGLNPAMEKMRLLYDQGYVSVLNSVGYPNPDRSHFRSMDIWHSASASDEYLSTGWLGRYLDSLPAANHAAIEVDDTLSLALKGAQYTGIAVQDVKRFFQATNDQFLKQAAQAHAEEHAHHQVDYLYKTLIETQQSAGYLQEKTKVYRSKKDYPNGEFARHLKTIAELIASGVESRVYYASLTGFDTHVRQAGQQASLLRELSEGLYSFVDDLKQQQEFDNTVIMVFSEFGRRVAQNASNGTDHGTANNLFLIGGKLKQAGIYNEAPNLQDLDQGDLRYSIDFRNIYATLLNNWLDGNATSIISGKTQLLTGLL</sequence>
<dbReference type="PANTHER" id="PTHR43737:SF1">
    <property type="entry name" value="DUF1501 DOMAIN-CONTAINING PROTEIN"/>
    <property type="match status" value="1"/>
</dbReference>
<dbReference type="InterPro" id="IPR010869">
    <property type="entry name" value="DUF1501"/>
</dbReference>
<comment type="caution">
    <text evidence="1">The sequence shown here is derived from an EMBL/GenBank/DDBJ whole genome shotgun (WGS) entry which is preliminary data.</text>
</comment>
<evidence type="ECO:0000313" key="1">
    <source>
        <dbReference type="EMBL" id="PKV76067.1"/>
    </source>
</evidence>
<protein>
    <submittedName>
        <fullName evidence="1">Uncharacterized protein (DUF1501 family)</fullName>
    </submittedName>
</protein>
<dbReference type="InterPro" id="IPR017850">
    <property type="entry name" value="Alkaline_phosphatase_core_sf"/>
</dbReference>
<dbReference type="PANTHER" id="PTHR43737">
    <property type="entry name" value="BLL7424 PROTEIN"/>
    <property type="match status" value="1"/>
</dbReference>
<gene>
    <name evidence="1" type="ORF">BD749_1017</name>
</gene>
<proteinExistence type="predicted"/>
<dbReference type="Proteomes" id="UP000233782">
    <property type="component" value="Unassembled WGS sequence"/>
</dbReference>
<dbReference type="AlphaFoldDB" id="A0A2N3V372"/>
<organism evidence="1 2">
    <name type="scientific">Pontibacter ramchanderi</name>
    <dbReference type="NCBI Taxonomy" id="1179743"/>
    <lineage>
        <taxon>Bacteria</taxon>
        <taxon>Pseudomonadati</taxon>
        <taxon>Bacteroidota</taxon>
        <taxon>Cytophagia</taxon>
        <taxon>Cytophagales</taxon>
        <taxon>Hymenobacteraceae</taxon>
        <taxon>Pontibacter</taxon>
    </lineage>
</organism>
<dbReference type="Pfam" id="PF07394">
    <property type="entry name" value="DUF1501"/>
    <property type="match status" value="1"/>
</dbReference>
<name>A0A2N3V372_9BACT</name>
<evidence type="ECO:0000313" key="2">
    <source>
        <dbReference type="Proteomes" id="UP000233782"/>
    </source>
</evidence>
<dbReference type="EMBL" id="PJMU01000001">
    <property type="protein sequence ID" value="PKV76067.1"/>
    <property type="molecule type" value="Genomic_DNA"/>
</dbReference>